<protein>
    <submittedName>
        <fullName evidence="1">Uncharacterized protein</fullName>
    </submittedName>
</protein>
<reference evidence="1 2" key="1">
    <citation type="submission" date="2019-05" db="EMBL/GenBank/DDBJ databases">
        <title>Another draft genome of Portunus trituberculatus and its Hox gene families provides insights of decapod evolution.</title>
        <authorList>
            <person name="Jeong J.-H."/>
            <person name="Song I."/>
            <person name="Kim S."/>
            <person name="Choi T."/>
            <person name="Kim D."/>
            <person name="Ryu S."/>
            <person name="Kim W."/>
        </authorList>
    </citation>
    <scope>NUCLEOTIDE SEQUENCE [LARGE SCALE GENOMIC DNA]</scope>
    <source>
        <tissue evidence="1">Muscle</tissue>
    </source>
</reference>
<name>A0A5B7CZU5_PORTR</name>
<dbReference type="EMBL" id="VSRR010000381">
    <property type="protein sequence ID" value="MPC14818.1"/>
    <property type="molecule type" value="Genomic_DNA"/>
</dbReference>
<evidence type="ECO:0000313" key="2">
    <source>
        <dbReference type="Proteomes" id="UP000324222"/>
    </source>
</evidence>
<accession>A0A5B7CZU5</accession>
<comment type="caution">
    <text evidence="1">The sequence shown here is derived from an EMBL/GenBank/DDBJ whole genome shotgun (WGS) entry which is preliminary data.</text>
</comment>
<dbReference type="AlphaFoldDB" id="A0A5B7CZU5"/>
<dbReference type="Proteomes" id="UP000324222">
    <property type="component" value="Unassembled WGS sequence"/>
</dbReference>
<keyword evidence="2" id="KW-1185">Reference proteome</keyword>
<gene>
    <name evidence="1" type="ORF">E2C01_007595</name>
</gene>
<evidence type="ECO:0000313" key="1">
    <source>
        <dbReference type="EMBL" id="MPC14818.1"/>
    </source>
</evidence>
<sequence>MMVGVRSGRFVVEGAQGSYYVPNSQHLKSPPVSKTRMNSTNKTQNCAAPMFSSDRSMTFSATQFSYLIYLRIINTMMKSAEARHLLQKRYVLVRVLEYCSQELSDMASCKVGHPRSGHCALLIQCAVMR</sequence>
<proteinExistence type="predicted"/>
<organism evidence="1 2">
    <name type="scientific">Portunus trituberculatus</name>
    <name type="common">Swimming crab</name>
    <name type="synonym">Neptunus trituberculatus</name>
    <dbReference type="NCBI Taxonomy" id="210409"/>
    <lineage>
        <taxon>Eukaryota</taxon>
        <taxon>Metazoa</taxon>
        <taxon>Ecdysozoa</taxon>
        <taxon>Arthropoda</taxon>
        <taxon>Crustacea</taxon>
        <taxon>Multicrustacea</taxon>
        <taxon>Malacostraca</taxon>
        <taxon>Eumalacostraca</taxon>
        <taxon>Eucarida</taxon>
        <taxon>Decapoda</taxon>
        <taxon>Pleocyemata</taxon>
        <taxon>Brachyura</taxon>
        <taxon>Eubrachyura</taxon>
        <taxon>Portunoidea</taxon>
        <taxon>Portunidae</taxon>
        <taxon>Portuninae</taxon>
        <taxon>Portunus</taxon>
    </lineage>
</organism>